<evidence type="ECO:0000313" key="3">
    <source>
        <dbReference type="Proteomes" id="UP000050525"/>
    </source>
</evidence>
<evidence type="ECO:0000313" key="2">
    <source>
        <dbReference type="EMBL" id="KYO27008.1"/>
    </source>
</evidence>
<feature type="domain" description="Ig-like" evidence="1">
    <location>
        <begin position="75"/>
        <end position="146"/>
    </location>
</feature>
<name>A0A151MR44_ALLMI</name>
<accession>A0A151MR44</accession>
<proteinExistence type="predicted"/>
<dbReference type="AlphaFoldDB" id="A0A151MR44"/>
<dbReference type="InterPro" id="IPR003597">
    <property type="entry name" value="Ig_C1-set"/>
</dbReference>
<dbReference type="InterPro" id="IPR013783">
    <property type="entry name" value="Ig-like_fold"/>
</dbReference>
<gene>
    <name evidence="2" type="ORF">Y1Q_0013417</name>
</gene>
<dbReference type="InterPro" id="IPR007110">
    <property type="entry name" value="Ig-like_dom"/>
</dbReference>
<dbReference type="Pfam" id="PF07654">
    <property type="entry name" value="C1-set"/>
    <property type="match status" value="1"/>
</dbReference>
<evidence type="ECO:0000259" key="1">
    <source>
        <dbReference type="PROSITE" id="PS50835"/>
    </source>
</evidence>
<dbReference type="SUPFAM" id="SSF48726">
    <property type="entry name" value="Immunoglobulin"/>
    <property type="match status" value="1"/>
</dbReference>
<sequence length="182" mass="20473">MEGMCPKDVTMAYERIHSKDMMVSKSNNMPWGMLPALPQGCRVTEERAGTHLMSYLSFTLTMQDYGTQIWSPVAPVVSEISQPKSMAMGKRVILSCRIAGHFPGELSVTWLWRGKGEDTAVTLWDSAECRVEHGMAVLAQDRKSFQQEMRFICWMSQDQGAECICRMGHLALETPIESSGKF</sequence>
<dbReference type="Gene3D" id="2.60.40.10">
    <property type="entry name" value="Immunoglobulins"/>
    <property type="match status" value="1"/>
</dbReference>
<dbReference type="Proteomes" id="UP000050525">
    <property type="component" value="Unassembled WGS sequence"/>
</dbReference>
<reference evidence="2 3" key="1">
    <citation type="journal article" date="2012" name="Genome Biol.">
        <title>Sequencing three crocodilian genomes to illuminate the evolution of archosaurs and amniotes.</title>
        <authorList>
            <person name="St John J.A."/>
            <person name="Braun E.L."/>
            <person name="Isberg S.R."/>
            <person name="Miles L.G."/>
            <person name="Chong A.Y."/>
            <person name="Gongora J."/>
            <person name="Dalzell P."/>
            <person name="Moran C."/>
            <person name="Bed'hom B."/>
            <person name="Abzhanov A."/>
            <person name="Burgess S.C."/>
            <person name="Cooksey A.M."/>
            <person name="Castoe T.A."/>
            <person name="Crawford N.G."/>
            <person name="Densmore L.D."/>
            <person name="Drew J.C."/>
            <person name="Edwards S.V."/>
            <person name="Faircloth B.C."/>
            <person name="Fujita M.K."/>
            <person name="Greenwold M.J."/>
            <person name="Hoffmann F.G."/>
            <person name="Howard J.M."/>
            <person name="Iguchi T."/>
            <person name="Janes D.E."/>
            <person name="Khan S.Y."/>
            <person name="Kohno S."/>
            <person name="de Koning A.J."/>
            <person name="Lance S.L."/>
            <person name="McCarthy F.M."/>
            <person name="McCormack J.E."/>
            <person name="Merchant M.E."/>
            <person name="Peterson D.G."/>
            <person name="Pollock D.D."/>
            <person name="Pourmand N."/>
            <person name="Raney B.J."/>
            <person name="Roessler K.A."/>
            <person name="Sanford J.R."/>
            <person name="Sawyer R.H."/>
            <person name="Schmidt C.J."/>
            <person name="Triplett E.W."/>
            <person name="Tuberville T.D."/>
            <person name="Venegas-Anaya M."/>
            <person name="Howard J.T."/>
            <person name="Jarvis E.D."/>
            <person name="Guillette L.J.Jr."/>
            <person name="Glenn T.C."/>
            <person name="Green R.E."/>
            <person name="Ray D.A."/>
        </authorList>
    </citation>
    <scope>NUCLEOTIDE SEQUENCE [LARGE SCALE GENOMIC DNA]</scope>
    <source>
        <strain evidence="2">KSC_2009_1</strain>
    </source>
</reference>
<organism evidence="2 3">
    <name type="scientific">Alligator mississippiensis</name>
    <name type="common">American alligator</name>
    <dbReference type="NCBI Taxonomy" id="8496"/>
    <lineage>
        <taxon>Eukaryota</taxon>
        <taxon>Metazoa</taxon>
        <taxon>Chordata</taxon>
        <taxon>Craniata</taxon>
        <taxon>Vertebrata</taxon>
        <taxon>Euteleostomi</taxon>
        <taxon>Archelosauria</taxon>
        <taxon>Archosauria</taxon>
        <taxon>Crocodylia</taxon>
        <taxon>Alligatoridae</taxon>
        <taxon>Alligatorinae</taxon>
        <taxon>Alligator</taxon>
    </lineage>
</organism>
<protein>
    <recommendedName>
        <fullName evidence="1">Ig-like domain-containing protein</fullName>
    </recommendedName>
</protein>
<dbReference type="PROSITE" id="PS50835">
    <property type="entry name" value="IG_LIKE"/>
    <property type="match status" value="1"/>
</dbReference>
<keyword evidence="3" id="KW-1185">Reference proteome</keyword>
<dbReference type="InterPro" id="IPR036179">
    <property type="entry name" value="Ig-like_dom_sf"/>
</dbReference>
<comment type="caution">
    <text evidence="2">The sequence shown here is derived from an EMBL/GenBank/DDBJ whole genome shotgun (WGS) entry which is preliminary data.</text>
</comment>
<dbReference type="EMBL" id="AKHW03005454">
    <property type="protein sequence ID" value="KYO27008.1"/>
    <property type="molecule type" value="Genomic_DNA"/>
</dbReference>